<comment type="caution">
    <text evidence="2">The sequence shown here is derived from an EMBL/GenBank/DDBJ whole genome shotgun (WGS) entry which is preliminary data.</text>
</comment>
<dbReference type="SUPFAM" id="SSF52402">
    <property type="entry name" value="Adenine nucleotide alpha hydrolases-like"/>
    <property type="match status" value="1"/>
</dbReference>
<keyword evidence="3" id="KW-1185">Reference proteome</keyword>
<name>A0A3M6R049_9BURK</name>
<dbReference type="PANTHER" id="PTHR43196">
    <property type="entry name" value="SULFATE ADENYLYLTRANSFERASE SUBUNIT 2"/>
    <property type="match status" value="1"/>
</dbReference>
<dbReference type="RefSeq" id="WP_122226658.1">
    <property type="nucleotide sequence ID" value="NZ_RDQO01000001.1"/>
</dbReference>
<proteinExistence type="predicted"/>
<dbReference type="Pfam" id="PF01507">
    <property type="entry name" value="PAPS_reduct"/>
    <property type="match status" value="1"/>
</dbReference>
<evidence type="ECO:0000313" key="3">
    <source>
        <dbReference type="Proteomes" id="UP000278006"/>
    </source>
</evidence>
<reference evidence="2 3" key="1">
    <citation type="submission" date="2018-10" db="EMBL/GenBank/DDBJ databases">
        <title>Draft genome of Cortibacter populi DSM10536.</title>
        <authorList>
            <person name="Bernier A.-M."/>
            <person name="Bernard K."/>
        </authorList>
    </citation>
    <scope>NUCLEOTIDE SEQUENCE [LARGE SCALE GENOMIC DNA]</scope>
    <source>
        <strain evidence="2 3">DSM 105136</strain>
    </source>
</reference>
<dbReference type="EMBL" id="RDQO01000001">
    <property type="protein sequence ID" value="RMX08533.1"/>
    <property type="molecule type" value="Genomic_DNA"/>
</dbReference>
<dbReference type="PANTHER" id="PTHR43196:SF2">
    <property type="entry name" value="PHOSPHOADENOSINE PHOSPHOSULFATE REDUCTASE"/>
    <property type="match status" value="1"/>
</dbReference>
<protein>
    <recommendedName>
        <fullName evidence="1">Phosphoadenosine phosphosulphate reductase domain-containing protein</fullName>
    </recommendedName>
</protein>
<dbReference type="InterPro" id="IPR050128">
    <property type="entry name" value="Sulfate_adenylyltrnsfr_sub2"/>
</dbReference>
<accession>A0A3M6R049</accession>
<dbReference type="InterPro" id="IPR014729">
    <property type="entry name" value="Rossmann-like_a/b/a_fold"/>
</dbReference>
<organism evidence="2 3">
    <name type="scientific">Corticibacter populi</name>
    <dbReference type="NCBI Taxonomy" id="1550736"/>
    <lineage>
        <taxon>Bacteria</taxon>
        <taxon>Pseudomonadati</taxon>
        <taxon>Pseudomonadota</taxon>
        <taxon>Betaproteobacteria</taxon>
        <taxon>Burkholderiales</taxon>
        <taxon>Comamonadaceae</taxon>
        <taxon>Corticibacter</taxon>
    </lineage>
</organism>
<sequence length="251" mass="28069">MIRAVVPVSGGKDSQAALKLAVGQFGVENIVGLFCDTQNEHPITYAHIERLRTLYGALRIDTVCAGSVEEKCIKYGRFPGGGARFCTDELKIVPTKKYCKALAESLGHGFEVWYGMRSKESPERQRRYAGKVCDELYAPHEVLPSKYPKYLAALGVMFRLAVLDWTDADVMAFLEGQHNPLYDAGFPRVGCFPCGASGDRWKEKAFQHDDFGKQQYIRVQDIGRRIGKSIWTSKGGQARNQEFEGCNLCEI</sequence>
<gene>
    <name evidence="2" type="ORF">D8I35_05505</name>
</gene>
<evidence type="ECO:0000259" key="1">
    <source>
        <dbReference type="Pfam" id="PF01507"/>
    </source>
</evidence>
<dbReference type="OrthoDB" id="9794018at2"/>
<dbReference type="Gene3D" id="3.40.50.620">
    <property type="entry name" value="HUPs"/>
    <property type="match status" value="1"/>
</dbReference>
<evidence type="ECO:0000313" key="2">
    <source>
        <dbReference type="EMBL" id="RMX08533.1"/>
    </source>
</evidence>
<dbReference type="GO" id="GO:0003824">
    <property type="term" value="F:catalytic activity"/>
    <property type="evidence" value="ECO:0007669"/>
    <property type="project" value="InterPro"/>
</dbReference>
<dbReference type="Proteomes" id="UP000278006">
    <property type="component" value="Unassembled WGS sequence"/>
</dbReference>
<feature type="domain" description="Phosphoadenosine phosphosulphate reductase" evidence="1">
    <location>
        <begin position="4"/>
        <end position="195"/>
    </location>
</feature>
<dbReference type="InterPro" id="IPR002500">
    <property type="entry name" value="PAPS_reduct_dom"/>
</dbReference>
<dbReference type="AlphaFoldDB" id="A0A3M6R049"/>